<name>A0AAW1WCC4_RUBAR</name>
<comment type="caution">
    <text evidence="2">The sequence shown here is derived from an EMBL/GenBank/DDBJ whole genome shotgun (WGS) entry which is preliminary data.</text>
</comment>
<protein>
    <submittedName>
        <fullName evidence="2">Uncharacterized protein</fullName>
    </submittedName>
</protein>
<accession>A0AAW1WCC4</accession>
<sequence>MAVQHHCCSRPCTAPSPSPVSQSIPARFAQACDLLCRYHQPASPCPLRCCSCSPQPPSPPVSPPPSTPSARRFLPSFSSHQSCRQPWSCSLLLCEVKKGN</sequence>
<dbReference type="Proteomes" id="UP001457282">
    <property type="component" value="Unassembled WGS sequence"/>
</dbReference>
<evidence type="ECO:0000313" key="3">
    <source>
        <dbReference type="Proteomes" id="UP001457282"/>
    </source>
</evidence>
<keyword evidence="3" id="KW-1185">Reference proteome</keyword>
<evidence type="ECO:0000256" key="1">
    <source>
        <dbReference type="SAM" id="MobiDB-lite"/>
    </source>
</evidence>
<gene>
    <name evidence="2" type="ORF">M0R45_030898</name>
</gene>
<dbReference type="EMBL" id="JBEDUW010000006">
    <property type="protein sequence ID" value="KAK9922434.1"/>
    <property type="molecule type" value="Genomic_DNA"/>
</dbReference>
<feature type="region of interest" description="Disordered" evidence="1">
    <location>
        <begin position="1"/>
        <end position="20"/>
    </location>
</feature>
<evidence type="ECO:0000313" key="2">
    <source>
        <dbReference type="EMBL" id="KAK9922434.1"/>
    </source>
</evidence>
<dbReference type="AlphaFoldDB" id="A0AAW1WCC4"/>
<reference evidence="2 3" key="1">
    <citation type="journal article" date="2023" name="G3 (Bethesda)">
        <title>A chromosome-length genome assembly and annotation of blackberry (Rubus argutus, cv. 'Hillquist').</title>
        <authorList>
            <person name="Bruna T."/>
            <person name="Aryal R."/>
            <person name="Dudchenko O."/>
            <person name="Sargent D.J."/>
            <person name="Mead D."/>
            <person name="Buti M."/>
            <person name="Cavallini A."/>
            <person name="Hytonen T."/>
            <person name="Andres J."/>
            <person name="Pham M."/>
            <person name="Weisz D."/>
            <person name="Mascagni F."/>
            <person name="Usai G."/>
            <person name="Natali L."/>
            <person name="Bassil N."/>
            <person name="Fernandez G.E."/>
            <person name="Lomsadze A."/>
            <person name="Armour M."/>
            <person name="Olukolu B."/>
            <person name="Poorten T."/>
            <person name="Britton C."/>
            <person name="Davik J."/>
            <person name="Ashrafi H."/>
            <person name="Aiden E.L."/>
            <person name="Borodovsky M."/>
            <person name="Worthington M."/>
        </authorList>
    </citation>
    <scope>NUCLEOTIDE SEQUENCE [LARGE SCALE GENOMIC DNA]</scope>
    <source>
        <strain evidence="2">PI 553951</strain>
    </source>
</reference>
<organism evidence="2 3">
    <name type="scientific">Rubus argutus</name>
    <name type="common">Southern blackberry</name>
    <dbReference type="NCBI Taxonomy" id="59490"/>
    <lineage>
        <taxon>Eukaryota</taxon>
        <taxon>Viridiplantae</taxon>
        <taxon>Streptophyta</taxon>
        <taxon>Embryophyta</taxon>
        <taxon>Tracheophyta</taxon>
        <taxon>Spermatophyta</taxon>
        <taxon>Magnoliopsida</taxon>
        <taxon>eudicotyledons</taxon>
        <taxon>Gunneridae</taxon>
        <taxon>Pentapetalae</taxon>
        <taxon>rosids</taxon>
        <taxon>fabids</taxon>
        <taxon>Rosales</taxon>
        <taxon>Rosaceae</taxon>
        <taxon>Rosoideae</taxon>
        <taxon>Rosoideae incertae sedis</taxon>
        <taxon>Rubus</taxon>
    </lineage>
</organism>
<proteinExistence type="predicted"/>